<dbReference type="Gene3D" id="3.40.50.1580">
    <property type="entry name" value="Nucleoside phosphorylase domain"/>
    <property type="match status" value="1"/>
</dbReference>
<evidence type="ECO:0000313" key="4">
    <source>
        <dbReference type="Proteomes" id="UP000318141"/>
    </source>
</evidence>
<dbReference type="InterPro" id="IPR035994">
    <property type="entry name" value="Nucleoside_phosphorylase_sf"/>
</dbReference>
<dbReference type="GO" id="GO:0019284">
    <property type="term" value="P:L-methionine salvage from S-adenosylmethionine"/>
    <property type="evidence" value="ECO:0007669"/>
    <property type="project" value="TreeGrafter"/>
</dbReference>
<dbReference type="Pfam" id="PF01048">
    <property type="entry name" value="PNP_UDP_1"/>
    <property type="match status" value="1"/>
</dbReference>
<dbReference type="PANTHER" id="PTHR46832:SF1">
    <property type="entry name" value="5'-METHYLTHIOADENOSINE_S-ADENOSYLHOMOCYSTEINE NUCLEOSIDASE"/>
    <property type="match status" value="1"/>
</dbReference>
<dbReference type="GO" id="GO:0008930">
    <property type="term" value="F:methylthioadenosine nucleosidase activity"/>
    <property type="evidence" value="ECO:0007669"/>
    <property type="project" value="TreeGrafter"/>
</dbReference>
<sequence>MANGRANAPPVPWLWISGLAFESRIAMSSAGVPASATLHGLRGEALSAALQRRLDAHGNGPIVLVSFGLAGGLDPALAPGSIVIADAVLATGARHATDPAWRDALQAALPRAVSGPLLADDAPVLDVPGKRQRHLATGALAVDMESHRVAEAASARGWPLVICRVVADPAGRAVPPAALAAMDPAGDIALAPLLRSLVARPAQLAALAALARDTARARRALRGAARALARSRRDDYGAVTGAAGKAGVSSAVALPVPTADPACAPPARALPAESPVSDGSP</sequence>
<dbReference type="AlphaFoldDB" id="A0A562B9A8"/>
<dbReference type="Proteomes" id="UP000318141">
    <property type="component" value="Unassembled WGS sequence"/>
</dbReference>
<evidence type="ECO:0000256" key="1">
    <source>
        <dbReference type="SAM" id="MobiDB-lite"/>
    </source>
</evidence>
<protein>
    <submittedName>
        <fullName evidence="3">Hopanoid-associated phosphorylase</fullName>
    </submittedName>
</protein>
<dbReference type="SUPFAM" id="SSF53167">
    <property type="entry name" value="Purine and uridine phosphorylases"/>
    <property type="match status" value="1"/>
</dbReference>
<dbReference type="GO" id="GO:0005829">
    <property type="term" value="C:cytosol"/>
    <property type="evidence" value="ECO:0007669"/>
    <property type="project" value="TreeGrafter"/>
</dbReference>
<dbReference type="PANTHER" id="PTHR46832">
    <property type="entry name" value="5'-METHYLTHIOADENOSINE/S-ADENOSYLHOMOCYSTEINE NUCLEOSIDASE"/>
    <property type="match status" value="1"/>
</dbReference>
<evidence type="ECO:0000313" key="3">
    <source>
        <dbReference type="EMBL" id="TWG81713.1"/>
    </source>
</evidence>
<accession>A0A562B9A8</accession>
<feature type="region of interest" description="Disordered" evidence="1">
    <location>
        <begin position="262"/>
        <end position="281"/>
    </location>
</feature>
<proteinExistence type="predicted"/>
<keyword evidence="4" id="KW-1185">Reference proteome</keyword>
<gene>
    <name evidence="3" type="ORF">L602_000400000320</name>
</gene>
<name>A0A562B9A8_9BURK</name>
<reference evidence="3 4" key="1">
    <citation type="submission" date="2019-07" db="EMBL/GenBank/DDBJ databases">
        <title>Genome sequencing of lignin-degrading bacterial isolates.</title>
        <authorList>
            <person name="Gladden J."/>
        </authorList>
    </citation>
    <scope>NUCLEOTIDE SEQUENCE [LARGE SCALE GENOMIC DNA]</scope>
    <source>
        <strain evidence="3 4">J11</strain>
    </source>
</reference>
<organism evidence="3 4">
    <name type="scientific">Cupriavidus gilardii J11</name>
    <dbReference type="NCBI Taxonomy" id="936133"/>
    <lineage>
        <taxon>Bacteria</taxon>
        <taxon>Pseudomonadati</taxon>
        <taxon>Pseudomonadota</taxon>
        <taxon>Betaproteobacteria</taxon>
        <taxon>Burkholderiales</taxon>
        <taxon>Burkholderiaceae</taxon>
        <taxon>Cupriavidus</taxon>
    </lineage>
</organism>
<dbReference type="GO" id="GO:0009116">
    <property type="term" value="P:nucleoside metabolic process"/>
    <property type="evidence" value="ECO:0007669"/>
    <property type="project" value="InterPro"/>
</dbReference>
<comment type="caution">
    <text evidence="3">The sequence shown here is derived from an EMBL/GenBank/DDBJ whole genome shotgun (WGS) entry which is preliminary data.</text>
</comment>
<dbReference type="EMBL" id="VLJN01000034">
    <property type="protein sequence ID" value="TWG81713.1"/>
    <property type="molecule type" value="Genomic_DNA"/>
</dbReference>
<evidence type="ECO:0000259" key="2">
    <source>
        <dbReference type="Pfam" id="PF01048"/>
    </source>
</evidence>
<feature type="domain" description="Nucleoside phosphorylase" evidence="2">
    <location>
        <begin position="30"/>
        <end position="172"/>
    </location>
</feature>
<feature type="compositionally biased region" description="Low complexity" evidence="1">
    <location>
        <begin position="262"/>
        <end position="272"/>
    </location>
</feature>
<dbReference type="InterPro" id="IPR000845">
    <property type="entry name" value="Nucleoside_phosphorylase_d"/>
</dbReference>
<dbReference type="GO" id="GO:0008782">
    <property type="term" value="F:adenosylhomocysteine nucleosidase activity"/>
    <property type="evidence" value="ECO:0007669"/>
    <property type="project" value="TreeGrafter"/>
</dbReference>